<dbReference type="EMBL" id="OBML01000007">
    <property type="protein sequence ID" value="SOC13763.1"/>
    <property type="molecule type" value="Genomic_DNA"/>
</dbReference>
<name>A0A285SYE2_9HYPH</name>
<dbReference type="PIRSF" id="PIRSF000178">
    <property type="entry name" value="SDH_cyt_b560"/>
    <property type="match status" value="1"/>
</dbReference>
<keyword evidence="15" id="KW-1185">Reference proteome</keyword>
<evidence type="ECO:0000256" key="2">
    <source>
        <dbReference type="ARBA" id="ARBA00004141"/>
    </source>
</evidence>
<protein>
    <recommendedName>
        <fullName evidence="4">Succinate dehydrogenase cytochrome b556 subunit</fullName>
    </recommendedName>
</protein>
<evidence type="ECO:0000256" key="12">
    <source>
        <dbReference type="PIRSR" id="PIRSR000178-1"/>
    </source>
</evidence>
<dbReference type="AlphaFoldDB" id="A0A285SYE2"/>
<feature type="transmembrane region" description="Helical" evidence="13">
    <location>
        <begin position="69"/>
        <end position="87"/>
    </location>
</feature>
<dbReference type="STRING" id="538381.GCA_001696535_03779"/>
<dbReference type="PANTHER" id="PTHR10978">
    <property type="entry name" value="SUCCINATE DEHYDROGENASE CYTOCHROME B560 SUBUNIT"/>
    <property type="match status" value="1"/>
</dbReference>
<comment type="function">
    <text evidence="1">Membrane-anchoring subunit of succinate dehydrogenase (SDH).</text>
</comment>
<feature type="transmembrane region" description="Helical" evidence="13">
    <location>
        <begin position="21"/>
        <end position="49"/>
    </location>
</feature>
<reference evidence="14 15" key="1">
    <citation type="submission" date="2017-08" db="EMBL/GenBank/DDBJ databases">
        <authorList>
            <person name="de Groot N.N."/>
        </authorList>
    </citation>
    <scope>NUCLEOTIDE SEQUENCE [LARGE SCALE GENOMIC DNA]</scope>
    <source>
        <strain evidence="14 15">USBA 352</strain>
    </source>
</reference>
<dbReference type="InterPro" id="IPR034804">
    <property type="entry name" value="SQR/QFR_C/D"/>
</dbReference>
<evidence type="ECO:0000256" key="6">
    <source>
        <dbReference type="ARBA" id="ARBA00022692"/>
    </source>
</evidence>
<keyword evidence="10 13" id="KW-0472">Membrane</keyword>
<feature type="transmembrane region" description="Helical" evidence="13">
    <location>
        <begin position="108"/>
        <end position="131"/>
    </location>
</feature>
<keyword evidence="9 12" id="KW-0408">Iron</keyword>
<evidence type="ECO:0000256" key="4">
    <source>
        <dbReference type="ARBA" id="ARBA00020076"/>
    </source>
</evidence>
<dbReference type="CDD" id="cd03499">
    <property type="entry name" value="SQR_TypeC_SdhC"/>
    <property type="match status" value="1"/>
</dbReference>
<evidence type="ECO:0000256" key="9">
    <source>
        <dbReference type="ARBA" id="ARBA00023004"/>
    </source>
</evidence>
<dbReference type="Pfam" id="PF01127">
    <property type="entry name" value="Sdh_cyt"/>
    <property type="match status" value="1"/>
</dbReference>
<keyword evidence="8 13" id="KW-1133">Transmembrane helix</keyword>
<evidence type="ECO:0000256" key="5">
    <source>
        <dbReference type="ARBA" id="ARBA00022617"/>
    </source>
</evidence>
<evidence type="ECO:0000256" key="8">
    <source>
        <dbReference type="ARBA" id="ARBA00022989"/>
    </source>
</evidence>
<dbReference type="Proteomes" id="UP000219331">
    <property type="component" value="Unassembled WGS sequence"/>
</dbReference>
<keyword evidence="5 12" id="KW-0349">Heme</keyword>
<dbReference type="InterPro" id="IPR014314">
    <property type="entry name" value="Succ_DH_cytb556"/>
</dbReference>
<dbReference type="SUPFAM" id="SSF81343">
    <property type="entry name" value="Fumarate reductase respiratory complex transmembrane subunits"/>
    <property type="match status" value="1"/>
</dbReference>
<comment type="subcellular location">
    <subcellularLocation>
        <location evidence="2">Membrane</location>
        <topology evidence="2">Multi-pass membrane protein</topology>
    </subcellularLocation>
</comment>
<dbReference type="GO" id="GO:0009055">
    <property type="term" value="F:electron transfer activity"/>
    <property type="evidence" value="ECO:0007669"/>
    <property type="project" value="InterPro"/>
</dbReference>
<dbReference type="RefSeq" id="WP_067223323.1">
    <property type="nucleotide sequence ID" value="NZ_JAJGNR010000007.1"/>
</dbReference>
<dbReference type="GO" id="GO:0006099">
    <property type="term" value="P:tricarboxylic acid cycle"/>
    <property type="evidence" value="ECO:0007669"/>
    <property type="project" value="InterPro"/>
</dbReference>
<organism evidence="14 15">
    <name type="scientific">Stappia indica</name>
    <dbReference type="NCBI Taxonomy" id="538381"/>
    <lineage>
        <taxon>Bacteria</taxon>
        <taxon>Pseudomonadati</taxon>
        <taxon>Pseudomonadota</taxon>
        <taxon>Alphaproteobacteria</taxon>
        <taxon>Hyphomicrobiales</taxon>
        <taxon>Stappiaceae</taxon>
        <taxon>Stappia</taxon>
    </lineage>
</organism>
<evidence type="ECO:0000256" key="10">
    <source>
        <dbReference type="ARBA" id="ARBA00023136"/>
    </source>
</evidence>
<dbReference type="PROSITE" id="PS01001">
    <property type="entry name" value="SDH_CYT_2"/>
    <property type="match status" value="1"/>
</dbReference>
<evidence type="ECO:0000256" key="11">
    <source>
        <dbReference type="ARBA" id="ARBA00025912"/>
    </source>
</evidence>
<accession>A0A285SYE2</accession>
<gene>
    <name evidence="14" type="ORF">SAMN05421512_107239</name>
</gene>
<evidence type="ECO:0000256" key="13">
    <source>
        <dbReference type="SAM" id="Phobius"/>
    </source>
</evidence>
<dbReference type="PANTHER" id="PTHR10978:SF5">
    <property type="entry name" value="SUCCINATE DEHYDROGENASE CYTOCHROME B560 SUBUNIT, MITOCHONDRIAL"/>
    <property type="match status" value="1"/>
</dbReference>
<sequence length="132" mass="14911">MSDVGTRNSRPLSPHLQIYKPIFTMVMSIVHRITGCALYFGTILMVWWLVAAAAGPDYFNFVNDLYGSILGRLVLFGFTWALLHHMLGGMRHFIWDMGYGFGPEAREWLARATLIGSVSLTILLWVVGYAVR</sequence>
<comment type="cofactor">
    <cofactor evidence="12">
        <name>heme</name>
        <dbReference type="ChEBI" id="CHEBI:30413"/>
    </cofactor>
    <text evidence="12">The heme is bound between the two transmembrane subunits.</text>
</comment>
<keyword evidence="7 12" id="KW-0479">Metal-binding</keyword>
<dbReference type="InterPro" id="IPR000701">
    <property type="entry name" value="SuccDH_FuR_B_TM-su"/>
</dbReference>
<feature type="binding site" description="axial binding residue" evidence="12">
    <location>
        <position position="85"/>
    </location>
    <ligand>
        <name>heme</name>
        <dbReference type="ChEBI" id="CHEBI:30413"/>
        <note>ligand shared with second transmembrane subunit</note>
    </ligand>
    <ligandPart>
        <name>Fe</name>
        <dbReference type="ChEBI" id="CHEBI:18248"/>
    </ligandPart>
</feature>
<keyword evidence="6 13" id="KW-0812">Transmembrane</keyword>
<evidence type="ECO:0000256" key="7">
    <source>
        <dbReference type="ARBA" id="ARBA00022723"/>
    </source>
</evidence>
<comment type="subunit">
    <text evidence="11">Part of an enzyme complex containing four subunits: a flavoprotein, an iron-sulfur protein, plus two membrane-anchoring proteins, SdhC and SdhD. The complex can form homotrimers.</text>
</comment>
<dbReference type="GO" id="GO:0046872">
    <property type="term" value="F:metal ion binding"/>
    <property type="evidence" value="ECO:0007669"/>
    <property type="project" value="UniProtKB-KW"/>
</dbReference>
<dbReference type="GO" id="GO:0016020">
    <property type="term" value="C:membrane"/>
    <property type="evidence" value="ECO:0007669"/>
    <property type="project" value="UniProtKB-SubCell"/>
</dbReference>
<comment type="similarity">
    <text evidence="3">Belongs to the cytochrome b560 family.</text>
</comment>
<dbReference type="NCBIfam" id="TIGR02970">
    <property type="entry name" value="succ_dehyd_cytB"/>
    <property type="match status" value="1"/>
</dbReference>
<evidence type="ECO:0000256" key="3">
    <source>
        <dbReference type="ARBA" id="ARBA00007244"/>
    </source>
</evidence>
<proteinExistence type="inferred from homology"/>
<evidence type="ECO:0000313" key="14">
    <source>
        <dbReference type="EMBL" id="SOC13763.1"/>
    </source>
</evidence>
<dbReference type="OrthoDB" id="9799441at2"/>
<evidence type="ECO:0000256" key="1">
    <source>
        <dbReference type="ARBA" id="ARBA00004050"/>
    </source>
</evidence>
<dbReference type="Gene3D" id="1.20.1300.10">
    <property type="entry name" value="Fumarate reductase/succinate dehydrogenase, transmembrane subunit"/>
    <property type="match status" value="1"/>
</dbReference>
<evidence type="ECO:0000313" key="15">
    <source>
        <dbReference type="Proteomes" id="UP000219331"/>
    </source>
</evidence>
<dbReference type="InterPro" id="IPR018495">
    <property type="entry name" value="Succ_DH_cyt_bsu_CS"/>
</dbReference>